<feature type="transmembrane region" description="Helical" evidence="18">
    <location>
        <begin position="110"/>
        <end position="132"/>
    </location>
</feature>
<dbReference type="RefSeq" id="XP_003967971.2">
    <property type="nucleotide sequence ID" value="XM_003967922.2"/>
</dbReference>
<feature type="domain" description="G-protein coupled receptors family 1 profile" evidence="19">
    <location>
        <begin position="51"/>
        <end position="438"/>
    </location>
</feature>
<feature type="transmembrane region" description="Helical" evidence="18">
    <location>
        <begin position="385"/>
        <end position="406"/>
    </location>
</feature>
<reference evidence="20" key="3">
    <citation type="submission" date="2025-09" db="UniProtKB">
        <authorList>
            <consortium name="Ensembl"/>
        </authorList>
    </citation>
    <scope>IDENTIFICATION</scope>
</reference>
<dbReference type="SMART" id="SM01381">
    <property type="entry name" value="7TM_GPCR_Srsx"/>
    <property type="match status" value="1"/>
</dbReference>
<dbReference type="GeneTree" id="ENSGT00940000159661"/>
<evidence type="ECO:0000256" key="5">
    <source>
        <dbReference type="ARBA" id="ARBA00022989"/>
    </source>
</evidence>
<keyword evidence="4 17" id="KW-0812">Transmembrane</keyword>
<keyword evidence="21" id="KW-1185">Reference proteome</keyword>
<dbReference type="InParanoid" id="H2RMN5"/>
<feature type="transmembrane region" description="Helical" evidence="18">
    <location>
        <begin position="418"/>
        <end position="441"/>
    </location>
</feature>
<evidence type="ECO:0000256" key="4">
    <source>
        <dbReference type="ARBA" id="ARBA00022692"/>
    </source>
</evidence>
<keyword evidence="9" id="KW-1015">Disulfide bond</keyword>
<dbReference type="GO" id="GO:0048148">
    <property type="term" value="P:behavioral response to cocaine"/>
    <property type="evidence" value="ECO:0007669"/>
    <property type="project" value="UniProtKB-ARBA"/>
</dbReference>
<keyword evidence="7 18" id="KW-0472">Membrane</keyword>
<evidence type="ECO:0000256" key="6">
    <source>
        <dbReference type="ARBA" id="ARBA00023040"/>
    </source>
</evidence>
<dbReference type="PRINTS" id="PR00242">
    <property type="entry name" value="DOPAMINER"/>
</dbReference>
<feature type="transmembrane region" description="Helical" evidence="18">
    <location>
        <begin position="193"/>
        <end position="216"/>
    </location>
</feature>
<evidence type="ECO:0000256" key="10">
    <source>
        <dbReference type="ARBA" id="ARBA00023170"/>
    </source>
</evidence>
<name>H2RMN5_TAKRU</name>
<dbReference type="Ensembl" id="ENSTRUT00000001404.3">
    <property type="protein sequence ID" value="ENSTRUP00000001398.3"/>
    <property type="gene ID" value="ENSTRUG00000000584.3"/>
</dbReference>
<evidence type="ECO:0000256" key="17">
    <source>
        <dbReference type="RuleBase" id="RU000688"/>
    </source>
</evidence>
<accession>H2RMN5</accession>
<dbReference type="OMA" id="FTHKEHI"/>
<evidence type="ECO:0000256" key="13">
    <source>
        <dbReference type="ARBA" id="ARBA00023288"/>
    </source>
</evidence>
<dbReference type="PRINTS" id="PR00237">
    <property type="entry name" value="GPCRRHODOPSN"/>
</dbReference>
<dbReference type="GO" id="GO:0005886">
    <property type="term" value="C:plasma membrane"/>
    <property type="evidence" value="ECO:0007669"/>
    <property type="project" value="UniProtKB-SubCell"/>
</dbReference>
<evidence type="ECO:0000256" key="14">
    <source>
        <dbReference type="ARBA" id="ARBA00025000"/>
    </source>
</evidence>
<dbReference type="GO" id="GO:0051481">
    <property type="term" value="P:negative regulation of cytosolic calcium ion concentration"/>
    <property type="evidence" value="ECO:0007669"/>
    <property type="project" value="TreeGrafter"/>
</dbReference>
<comment type="subunit">
    <text evidence="16">Interacts with CLIC6. Interacts with GRK4. Interacts with PALM. Interacts with FLNA (via filamin repeat 21); increases PKA-mediated phosphorylation of FLNA.</text>
</comment>
<dbReference type="GO" id="GO:0045744">
    <property type="term" value="P:negative regulation of G protein-coupled receptor signaling pathway"/>
    <property type="evidence" value="ECO:0007669"/>
    <property type="project" value="UniProtKB-ARBA"/>
</dbReference>
<keyword evidence="13" id="KW-0449">Lipoprotein</keyword>
<dbReference type="PANTHER" id="PTHR24248">
    <property type="entry name" value="ADRENERGIC RECEPTOR-RELATED G-PROTEIN COUPLED RECEPTOR"/>
    <property type="match status" value="1"/>
</dbReference>
<dbReference type="GO" id="GO:0071875">
    <property type="term" value="P:adrenergic receptor signaling pathway"/>
    <property type="evidence" value="ECO:0007669"/>
    <property type="project" value="UniProtKB-ARBA"/>
</dbReference>
<dbReference type="OrthoDB" id="10034726at2759"/>
<evidence type="ECO:0000313" key="20">
    <source>
        <dbReference type="Ensembl" id="ENSTRUP00000001398.3"/>
    </source>
</evidence>
<keyword evidence="6 17" id="KW-0297">G-protein coupled receptor</keyword>
<dbReference type="FunCoup" id="H2RMN5">
    <property type="interactions" value="54"/>
</dbReference>
<evidence type="ECO:0000256" key="18">
    <source>
        <dbReference type="SAM" id="Phobius"/>
    </source>
</evidence>
<dbReference type="InterPro" id="IPR000929">
    <property type="entry name" value="Dopamine_rcpt"/>
</dbReference>
<evidence type="ECO:0000256" key="3">
    <source>
        <dbReference type="ARBA" id="ARBA00022475"/>
    </source>
</evidence>
<feature type="transmembrane region" description="Helical" evidence="18">
    <location>
        <begin position="153"/>
        <end position="173"/>
    </location>
</feature>
<dbReference type="KEGG" id="tru:101061574"/>
<dbReference type="Proteomes" id="UP000005226">
    <property type="component" value="Chromosome 10"/>
</dbReference>
<evidence type="ECO:0000256" key="12">
    <source>
        <dbReference type="ARBA" id="ARBA00023224"/>
    </source>
</evidence>
<dbReference type="GO" id="GO:0014059">
    <property type="term" value="P:regulation of dopamine secretion"/>
    <property type="evidence" value="ECO:0007669"/>
    <property type="project" value="TreeGrafter"/>
</dbReference>
<dbReference type="GO" id="GO:0043266">
    <property type="term" value="P:regulation of potassium ion transport"/>
    <property type="evidence" value="ECO:0007669"/>
    <property type="project" value="TreeGrafter"/>
</dbReference>
<dbReference type="GO" id="GO:0004930">
    <property type="term" value="F:G protein-coupled receptor activity"/>
    <property type="evidence" value="ECO:0007669"/>
    <property type="project" value="UniProtKB-KW"/>
</dbReference>
<dbReference type="AlphaFoldDB" id="H2RMN5"/>
<dbReference type="InterPro" id="IPR017452">
    <property type="entry name" value="GPCR_Rhodpsn_7TM"/>
</dbReference>
<comment type="subcellular location">
    <subcellularLocation>
        <location evidence="1">Cell membrane</location>
        <topology evidence="1">Multi-pass membrane protein</topology>
    </subcellularLocation>
</comment>
<dbReference type="GO" id="GO:0045202">
    <property type="term" value="C:synapse"/>
    <property type="evidence" value="ECO:0007669"/>
    <property type="project" value="GOC"/>
</dbReference>
<keyword evidence="3" id="KW-1003">Cell membrane</keyword>
<feature type="transmembrane region" description="Helical" evidence="18">
    <location>
        <begin position="72"/>
        <end position="90"/>
    </location>
</feature>
<dbReference type="FunFam" id="1.20.1070.10:FF:000287">
    <property type="entry name" value="Dopamine receptor D3"/>
    <property type="match status" value="1"/>
</dbReference>
<sequence length="455" mass="51133">MAMFSSAEQPWNDSDGLSWAERNGSAEAPVQEERNYYAMLYSLLILAIVFGNVLVCLAVLRERSLQTTTNYLVVSLAVADLLVASLVMPWAVYLEVVGGAWLFSRLYCNIFVTLDVMMCTASILNLCAISIDRYTAVVMPVLYNTTHRSRKRVFVMIAIVWVLAFAVSCPLLFGFNTTDDPMVCSISNPDFVIYSSVVSFYLPFIITLLVYIRIYIFLRMRRKRIAFGQPSGKVQPGSAPPSAETCLQETPKAKQDLSPIRIKVQSVELPGPSKPSLLSGCLWRKRPKTGPVENSMLPPVDTQNCCSISHASCGRTELDLEQERGEEGEEVAEGSQREQPVRMSCEVKDLSNGRTHTSLHPAYHSHTLNTRFRTMHAREKKATQMLAIVLGVFLICWLPFFVTHILNTHCRTCYIPPGLYSAFTWLGYVNSALNPVIYTTFNIEFRRAFIKILSC</sequence>
<keyword evidence="10 17" id="KW-0675">Receptor</keyword>
<proteinExistence type="inferred from homology"/>
<dbReference type="PROSITE" id="PS50262">
    <property type="entry name" value="G_PROTEIN_RECEP_F1_2"/>
    <property type="match status" value="1"/>
</dbReference>
<keyword evidence="12 17" id="KW-0807">Transducer</keyword>
<evidence type="ECO:0000313" key="21">
    <source>
        <dbReference type="Proteomes" id="UP000005226"/>
    </source>
</evidence>
<dbReference type="Pfam" id="PF00001">
    <property type="entry name" value="7tm_1"/>
    <property type="match status" value="1"/>
</dbReference>
<dbReference type="PROSITE" id="PS00237">
    <property type="entry name" value="G_PROTEIN_RECEP_F1_1"/>
    <property type="match status" value="1"/>
</dbReference>
<comment type="similarity">
    <text evidence="17">Belongs to the G-protein coupled receptor 1 family.</text>
</comment>
<protein>
    <recommendedName>
        <fullName evidence="2">D(3) dopamine receptor</fullName>
    </recommendedName>
    <alternativeName>
        <fullName evidence="15">Dopamine D3 receptor</fullName>
    </alternativeName>
</protein>
<dbReference type="Gene3D" id="1.20.1070.10">
    <property type="entry name" value="Rhodopsin 7-helix transmembrane proteins"/>
    <property type="match status" value="1"/>
</dbReference>
<evidence type="ECO:0000256" key="8">
    <source>
        <dbReference type="ARBA" id="ARBA00023139"/>
    </source>
</evidence>
<evidence type="ECO:0000259" key="19">
    <source>
        <dbReference type="PROSITE" id="PS50262"/>
    </source>
</evidence>
<evidence type="ECO:0000256" key="15">
    <source>
        <dbReference type="ARBA" id="ARBA00029573"/>
    </source>
</evidence>
<evidence type="ECO:0000256" key="2">
    <source>
        <dbReference type="ARBA" id="ARBA00016167"/>
    </source>
</evidence>
<keyword evidence="5 18" id="KW-1133">Transmembrane helix</keyword>
<reference evidence="20 21" key="1">
    <citation type="journal article" date="2011" name="Genome Biol. Evol.">
        <title>Integration of the genetic map and genome assembly of fugu facilitates insights into distinct features of genome evolution in teleosts and mammals.</title>
        <authorList>
            <person name="Kai W."/>
            <person name="Kikuchi K."/>
            <person name="Tohari S."/>
            <person name="Chew A.K."/>
            <person name="Tay A."/>
            <person name="Fujiwara A."/>
            <person name="Hosoya S."/>
            <person name="Suetake H."/>
            <person name="Naruse K."/>
            <person name="Brenner S."/>
            <person name="Suzuki Y."/>
            <person name="Venkatesh B."/>
        </authorList>
    </citation>
    <scope>NUCLEOTIDE SEQUENCE [LARGE SCALE GENOMIC DNA]</scope>
</reference>
<dbReference type="GO" id="GO:0060158">
    <property type="term" value="P:phospholipase C-activating dopamine receptor signaling pathway"/>
    <property type="evidence" value="ECO:0007669"/>
    <property type="project" value="TreeGrafter"/>
</dbReference>
<evidence type="ECO:0000256" key="11">
    <source>
        <dbReference type="ARBA" id="ARBA00023180"/>
    </source>
</evidence>
<feature type="transmembrane region" description="Helical" evidence="18">
    <location>
        <begin position="38"/>
        <end position="60"/>
    </location>
</feature>
<keyword evidence="8" id="KW-0564">Palmitate</keyword>
<organism evidence="20 21">
    <name type="scientific">Takifugu rubripes</name>
    <name type="common">Japanese pufferfish</name>
    <name type="synonym">Fugu rubripes</name>
    <dbReference type="NCBI Taxonomy" id="31033"/>
    <lineage>
        <taxon>Eukaryota</taxon>
        <taxon>Metazoa</taxon>
        <taxon>Chordata</taxon>
        <taxon>Craniata</taxon>
        <taxon>Vertebrata</taxon>
        <taxon>Euteleostomi</taxon>
        <taxon>Actinopterygii</taxon>
        <taxon>Neopterygii</taxon>
        <taxon>Teleostei</taxon>
        <taxon>Neoteleostei</taxon>
        <taxon>Acanthomorphata</taxon>
        <taxon>Eupercaria</taxon>
        <taxon>Tetraodontiformes</taxon>
        <taxon>Tetradontoidea</taxon>
        <taxon>Tetraodontidae</taxon>
        <taxon>Takifugu</taxon>
    </lineage>
</organism>
<dbReference type="CTD" id="1814"/>
<evidence type="ECO:0000256" key="7">
    <source>
        <dbReference type="ARBA" id="ARBA00023136"/>
    </source>
</evidence>
<dbReference type="GeneID" id="101061574"/>
<dbReference type="SUPFAM" id="SSF81321">
    <property type="entry name" value="Family A G protein-coupled receptor-like"/>
    <property type="match status" value="1"/>
</dbReference>
<gene>
    <name evidence="20" type="primary">drd3</name>
</gene>
<evidence type="ECO:0000256" key="9">
    <source>
        <dbReference type="ARBA" id="ARBA00023157"/>
    </source>
</evidence>
<reference evidence="20" key="2">
    <citation type="submission" date="2025-08" db="UniProtKB">
        <authorList>
            <consortium name="Ensembl"/>
        </authorList>
    </citation>
    <scope>IDENTIFICATION</scope>
</reference>
<evidence type="ECO:0000256" key="1">
    <source>
        <dbReference type="ARBA" id="ARBA00004651"/>
    </source>
</evidence>
<dbReference type="PANTHER" id="PTHR24248:SF154">
    <property type="entry name" value="D(3) DOPAMINE RECEPTOR"/>
    <property type="match status" value="1"/>
</dbReference>
<dbReference type="GO" id="GO:0001591">
    <property type="term" value="F:dopamine neurotransmitter receptor activity, coupled via Gi/Go"/>
    <property type="evidence" value="ECO:0007669"/>
    <property type="project" value="UniProtKB-ARBA"/>
</dbReference>
<dbReference type="STRING" id="31033.ENSTRUP00000001398"/>
<comment type="function">
    <text evidence="14">Dopamine receptor whose activity is mediated by G proteins which inhibit adenylyl cyclase. Promotes cell proliferation.</text>
</comment>
<evidence type="ECO:0000256" key="16">
    <source>
        <dbReference type="ARBA" id="ARBA00046686"/>
    </source>
</evidence>
<dbReference type="GO" id="GO:0051967">
    <property type="term" value="P:negative regulation of synaptic transmission, glutamatergic"/>
    <property type="evidence" value="ECO:0007669"/>
    <property type="project" value="TreeGrafter"/>
</dbReference>
<dbReference type="GO" id="GO:0007195">
    <property type="term" value="P:adenylate cyclase-inhibiting dopamine receptor signaling pathway"/>
    <property type="evidence" value="ECO:0007669"/>
    <property type="project" value="TreeGrafter"/>
</dbReference>
<keyword evidence="11" id="KW-0325">Glycoprotein</keyword>
<dbReference type="InterPro" id="IPR000276">
    <property type="entry name" value="GPCR_Rhodpsn"/>
</dbReference>